<protein>
    <submittedName>
        <fullName evidence="1">Uncharacterized protein</fullName>
    </submittedName>
</protein>
<keyword evidence="2" id="KW-1185">Reference proteome</keyword>
<evidence type="ECO:0000313" key="2">
    <source>
        <dbReference type="Proteomes" id="UP000326262"/>
    </source>
</evidence>
<reference evidence="1 2" key="1">
    <citation type="submission" date="2019-08" db="EMBL/GenBank/DDBJ databases">
        <title>Six bacteriophages against potato bacterial diseases.</title>
        <authorList>
            <person name="Zhang X."/>
            <person name="Kering K."/>
        </authorList>
    </citation>
    <scope>NUCLEOTIDE SEQUENCE [LARGE SCALE GENOMIC DNA]</scope>
</reference>
<organism evidence="1 2">
    <name type="scientific">Ralstonia phage P-PSG-11</name>
    <dbReference type="NCBI Taxonomy" id="2652430"/>
    <lineage>
        <taxon>Viruses</taxon>
        <taxon>Duplodnaviria</taxon>
        <taxon>Heunggongvirae</taxon>
        <taxon>Uroviricota</taxon>
        <taxon>Caudoviricetes</taxon>
        <taxon>Autographivirales</taxon>
        <taxon>Gyeongsanvirus</taxon>
        <taxon>Gyeongsanvirus PPSG11</taxon>
    </lineage>
</organism>
<proteinExistence type="predicted"/>
<dbReference type="Proteomes" id="UP000326262">
    <property type="component" value="Segment"/>
</dbReference>
<evidence type="ECO:0000313" key="1">
    <source>
        <dbReference type="EMBL" id="QFP93692.1"/>
    </source>
</evidence>
<dbReference type="EMBL" id="MN270889">
    <property type="protein sequence ID" value="QFP93692.1"/>
    <property type="molecule type" value="Genomic_DNA"/>
</dbReference>
<accession>A0A5P8D5M3</accession>
<sequence>MSKARALAYFFIVTTLSLAYVASKAAHEAISSLLVMRLH</sequence>
<name>A0A5P8D5M3_9CAUD</name>